<evidence type="ECO:0000313" key="3">
    <source>
        <dbReference type="Proteomes" id="UP001177023"/>
    </source>
</evidence>
<dbReference type="SUPFAM" id="SSF56436">
    <property type="entry name" value="C-type lectin-like"/>
    <property type="match status" value="1"/>
</dbReference>
<dbReference type="AlphaFoldDB" id="A0AA36G2C5"/>
<evidence type="ECO:0000313" key="2">
    <source>
        <dbReference type="EMBL" id="CAJ0570582.1"/>
    </source>
</evidence>
<gene>
    <name evidence="2" type="ORF">MSPICULIGERA_LOCUS9019</name>
</gene>
<protein>
    <recommendedName>
        <fullName evidence="1">C-type lectin domain-containing protein</fullName>
    </recommendedName>
</protein>
<sequence>MLRLEIPSLILLFNGLSGSDNLFTRQALAVQEFPTEACFKNCVLDLDCLGIATNDTSTCIIISDSMTLAQNTNFELTRNADLSAMDISACTVYNAADTSTTVQTTTTATRLPWDPVFNISSKYYYISSPTCAYISVENIFAKLDCGGYIFIGTQTAADRTITWSDGTPYNYTNWSGGSPSYVNGYGDPEDCGT</sequence>
<dbReference type="PROSITE" id="PS50041">
    <property type="entry name" value="C_TYPE_LECTIN_2"/>
    <property type="match status" value="1"/>
</dbReference>
<dbReference type="Proteomes" id="UP001177023">
    <property type="component" value="Unassembled WGS sequence"/>
</dbReference>
<organism evidence="2 3">
    <name type="scientific">Mesorhabditis spiculigera</name>
    <dbReference type="NCBI Taxonomy" id="96644"/>
    <lineage>
        <taxon>Eukaryota</taxon>
        <taxon>Metazoa</taxon>
        <taxon>Ecdysozoa</taxon>
        <taxon>Nematoda</taxon>
        <taxon>Chromadorea</taxon>
        <taxon>Rhabditida</taxon>
        <taxon>Rhabditina</taxon>
        <taxon>Rhabditomorpha</taxon>
        <taxon>Rhabditoidea</taxon>
        <taxon>Rhabditidae</taxon>
        <taxon>Mesorhabditinae</taxon>
        <taxon>Mesorhabditis</taxon>
    </lineage>
</organism>
<proteinExistence type="predicted"/>
<evidence type="ECO:0000259" key="1">
    <source>
        <dbReference type="PROSITE" id="PS50041"/>
    </source>
</evidence>
<dbReference type="InterPro" id="IPR016186">
    <property type="entry name" value="C-type_lectin-like/link_sf"/>
</dbReference>
<reference evidence="2" key="1">
    <citation type="submission" date="2023-06" db="EMBL/GenBank/DDBJ databases">
        <authorList>
            <person name="Delattre M."/>
        </authorList>
    </citation>
    <scope>NUCLEOTIDE SEQUENCE</scope>
    <source>
        <strain evidence="2">AF72</strain>
    </source>
</reference>
<dbReference type="EMBL" id="CATQJA010002406">
    <property type="protein sequence ID" value="CAJ0570582.1"/>
    <property type="molecule type" value="Genomic_DNA"/>
</dbReference>
<dbReference type="InterPro" id="IPR001304">
    <property type="entry name" value="C-type_lectin-like"/>
</dbReference>
<comment type="caution">
    <text evidence="2">The sequence shown here is derived from an EMBL/GenBank/DDBJ whole genome shotgun (WGS) entry which is preliminary data.</text>
</comment>
<name>A0AA36G2C5_9BILA</name>
<accession>A0AA36G2C5</accession>
<keyword evidence="3" id="KW-1185">Reference proteome</keyword>
<feature type="non-terminal residue" evidence="2">
    <location>
        <position position="1"/>
    </location>
</feature>
<dbReference type="Gene3D" id="3.10.100.10">
    <property type="entry name" value="Mannose-Binding Protein A, subunit A"/>
    <property type="match status" value="1"/>
</dbReference>
<dbReference type="InterPro" id="IPR016187">
    <property type="entry name" value="CTDL_fold"/>
</dbReference>
<feature type="domain" description="C-type lectin" evidence="1">
    <location>
        <begin position="148"/>
        <end position="193"/>
    </location>
</feature>